<dbReference type="AlphaFoldDB" id="A0A538TXG5"/>
<dbReference type="InterPro" id="IPR049457">
    <property type="entry name" value="Emfourin"/>
</dbReference>
<dbReference type="Pfam" id="PF20242">
    <property type="entry name" value="Emfourin"/>
    <property type="match status" value="1"/>
</dbReference>
<accession>A0A538TXG5</accession>
<organism evidence="1 2">
    <name type="scientific">Eiseniibacteriota bacterium</name>
    <dbReference type="NCBI Taxonomy" id="2212470"/>
    <lineage>
        <taxon>Bacteria</taxon>
        <taxon>Candidatus Eiseniibacteriota</taxon>
    </lineage>
</organism>
<proteinExistence type="predicted"/>
<sequence>MRIRIVQSGGLAGLRLERVVETERLPDAGREALEGLVRTSAFFELPERRVSGLPDVIQYRVRVEASGRAHEVTFDDETASGALRDLVTRALADRDA</sequence>
<evidence type="ECO:0000313" key="2">
    <source>
        <dbReference type="Proteomes" id="UP000319771"/>
    </source>
</evidence>
<dbReference type="EMBL" id="VBPB01000390">
    <property type="protein sequence ID" value="TMQ68337.1"/>
    <property type="molecule type" value="Genomic_DNA"/>
</dbReference>
<evidence type="ECO:0000313" key="1">
    <source>
        <dbReference type="EMBL" id="TMQ68337.1"/>
    </source>
</evidence>
<name>A0A538TXG5_UNCEI</name>
<protein>
    <submittedName>
        <fullName evidence="1">Uncharacterized protein</fullName>
    </submittedName>
</protein>
<gene>
    <name evidence="1" type="ORF">E6K81_16640</name>
</gene>
<reference evidence="1 2" key="1">
    <citation type="journal article" date="2019" name="Nat. Microbiol.">
        <title>Mediterranean grassland soil C-N compound turnover is dependent on rainfall and depth, and is mediated by genomically divergent microorganisms.</title>
        <authorList>
            <person name="Diamond S."/>
            <person name="Andeer P.F."/>
            <person name="Li Z."/>
            <person name="Crits-Christoph A."/>
            <person name="Burstein D."/>
            <person name="Anantharaman K."/>
            <person name="Lane K.R."/>
            <person name="Thomas B.C."/>
            <person name="Pan C."/>
            <person name="Northen T.R."/>
            <person name="Banfield J.F."/>
        </authorList>
    </citation>
    <scope>NUCLEOTIDE SEQUENCE [LARGE SCALE GENOMIC DNA]</scope>
    <source>
        <strain evidence="1">WS_11</strain>
    </source>
</reference>
<comment type="caution">
    <text evidence="1">The sequence shown here is derived from an EMBL/GenBank/DDBJ whole genome shotgun (WGS) entry which is preliminary data.</text>
</comment>
<dbReference type="Proteomes" id="UP000319771">
    <property type="component" value="Unassembled WGS sequence"/>
</dbReference>